<dbReference type="AlphaFoldDB" id="A0A2N5NCK5"/>
<comment type="caution">
    <text evidence="2">The sequence shown here is derived from an EMBL/GenBank/DDBJ whole genome shotgun (WGS) entry which is preliminary data.</text>
</comment>
<feature type="compositionally biased region" description="Basic and acidic residues" evidence="1">
    <location>
        <begin position="1"/>
        <end position="13"/>
    </location>
</feature>
<proteinExistence type="predicted"/>
<feature type="region of interest" description="Disordered" evidence="1">
    <location>
        <begin position="1"/>
        <end position="35"/>
    </location>
</feature>
<organism evidence="2 3">
    <name type="scientific">Paenibacillus pasadenensis</name>
    <dbReference type="NCBI Taxonomy" id="217090"/>
    <lineage>
        <taxon>Bacteria</taxon>
        <taxon>Bacillati</taxon>
        <taxon>Bacillota</taxon>
        <taxon>Bacilli</taxon>
        <taxon>Bacillales</taxon>
        <taxon>Paenibacillaceae</taxon>
        <taxon>Paenibacillus</taxon>
    </lineage>
</organism>
<name>A0A2N5NCK5_9BACL</name>
<dbReference type="EMBL" id="NFEZ01000001">
    <property type="protein sequence ID" value="PLT48063.1"/>
    <property type="molecule type" value="Genomic_DNA"/>
</dbReference>
<evidence type="ECO:0000256" key="1">
    <source>
        <dbReference type="SAM" id="MobiDB-lite"/>
    </source>
</evidence>
<keyword evidence="3" id="KW-1185">Reference proteome</keyword>
<dbReference type="Proteomes" id="UP000234789">
    <property type="component" value="Unassembled WGS sequence"/>
</dbReference>
<evidence type="ECO:0000313" key="3">
    <source>
        <dbReference type="Proteomes" id="UP000234789"/>
    </source>
</evidence>
<accession>A0A2N5NCK5</accession>
<sequence>MKQEKVKDERKQQIDSGAPTSSSAPRAAGRAGGLFQRHAVMVKDRYRLDSTPWKG</sequence>
<protein>
    <submittedName>
        <fullName evidence="2">Uncharacterized protein</fullName>
    </submittedName>
</protein>
<reference evidence="2 3" key="1">
    <citation type="submission" date="2017-05" db="EMBL/GenBank/DDBJ databases">
        <title>Functional genome analysis of Paenibacillus pasadenensis strain R16: insights on endophytic life style and antifungal activity.</title>
        <authorList>
            <person name="Passera A."/>
            <person name="Marcolungo L."/>
            <person name="Casati P."/>
            <person name="Brasca M."/>
            <person name="Quaglino F."/>
            <person name="Delledonne M."/>
        </authorList>
    </citation>
    <scope>NUCLEOTIDE SEQUENCE [LARGE SCALE GENOMIC DNA]</scope>
    <source>
        <strain evidence="2 3">R16</strain>
    </source>
</reference>
<feature type="compositionally biased region" description="Low complexity" evidence="1">
    <location>
        <begin position="16"/>
        <end position="29"/>
    </location>
</feature>
<gene>
    <name evidence="2" type="ORF">B8V81_0195</name>
</gene>
<evidence type="ECO:0000313" key="2">
    <source>
        <dbReference type="EMBL" id="PLT48063.1"/>
    </source>
</evidence>